<evidence type="ECO:0000313" key="2">
    <source>
        <dbReference type="EMBL" id="HIW83814.1"/>
    </source>
</evidence>
<name>A0A9D1RA84_9FIRM</name>
<feature type="transmembrane region" description="Helical" evidence="1">
    <location>
        <begin position="170"/>
        <end position="189"/>
    </location>
</feature>
<protein>
    <submittedName>
        <fullName evidence="2">ABC transporter permease</fullName>
    </submittedName>
</protein>
<sequence>MKMYANEKSSAVLSIYPFSEIGFERSYSFSSLCFIFFSFSMAGWLWEVFLHIIIDGRFINRGVLFGPWLPIYGCGSVLILLVLKRWRSQPLRTFGLILLLCGTLEYFSGLFLETFFHAKWWDYSDMILNLHGRVCLEGLIIFGIGGLVLIYFAAPRMDSWFQKLAPKAKIFLCWIFSALFLFDLIRSILAPNMGFGITA</sequence>
<keyword evidence="1" id="KW-1133">Transmembrane helix</keyword>
<reference evidence="2" key="2">
    <citation type="submission" date="2021-04" db="EMBL/GenBank/DDBJ databases">
        <authorList>
            <person name="Gilroy R."/>
        </authorList>
    </citation>
    <scope>NUCLEOTIDE SEQUENCE</scope>
    <source>
        <strain evidence="2">ChiSxjej1B13-11762</strain>
    </source>
</reference>
<dbReference type="Pfam" id="PF06541">
    <property type="entry name" value="ABC_trans_CmpB"/>
    <property type="match status" value="1"/>
</dbReference>
<accession>A0A9D1RA84</accession>
<gene>
    <name evidence="2" type="ORF">H9873_05775</name>
</gene>
<proteinExistence type="predicted"/>
<dbReference type="EMBL" id="DXGF01000106">
    <property type="protein sequence ID" value="HIW83814.1"/>
    <property type="molecule type" value="Genomic_DNA"/>
</dbReference>
<feature type="transmembrane region" description="Helical" evidence="1">
    <location>
        <begin position="65"/>
        <end position="83"/>
    </location>
</feature>
<evidence type="ECO:0000313" key="3">
    <source>
        <dbReference type="Proteomes" id="UP000824263"/>
    </source>
</evidence>
<feature type="transmembrane region" description="Helical" evidence="1">
    <location>
        <begin position="95"/>
        <end position="116"/>
    </location>
</feature>
<comment type="caution">
    <text evidence="2">The sequence shown here is derived from an EMBL/GenBank/DDBJ whole genome shotgun (WGS) entry which is preliminary data.</text>
</comment>
<evidence type="ECO:0000256" key="1">
    <source>
        <dbReference type="SAM" id="Phobius"/>
    </source>
</evidence>
<organism evidence="2 3">
    <name type="scientific">Candidatus Dorea gallistercoris</name>
    <dbReference type="NCBI Taxonomy" id="2838542"/>
    <lineage>
        <taxon>Bacteria</taxon>
        <taxon>Bacillati</taxon>
        <taxon>Bacillota</taxon>
        <taxon>Clostridia</taxon>
        <taxon>Lachnospirales</taxon>
        <taxon>Lachnospiraceae</taxon>
        <taxon>Dorea</taxon>
    </lineage>
</organism>
<dbReference type="Proteomes" id="UP000824263">
    <property type="component" value="Unassembled WGS sequence"/>
</dbReference>
<keyword evidence="1" id="KW-0812">Transmembrane</keyword>
<keyword evidence="1" id="KW-0472">Membrane</keyword>
<dbReference type="AlphaFoldDB" id="A0A9D1RA84"/>
<reference evidence="2" key="1">
    <citation type="journal article" date="2021" name="PeerJ">
        <title>Extensive microbial diversity within the chicken gut microbiome revealed by metagenomics and culture.</title>
        <authorList>
            <person name="Gilroy R."/>
            <person name="Ravi A."/>
            <person name="Getino M."/>
            <person name="Pursley I."/>
            <person name="Horton D.L."/>
            <person name="Alikhan N.F."/>
            <person name="Baker D."/>
            <person name="Gharbi K."/>
            <person name="Hall N."/>
            <person name="Watson M."/>
            <person name="Adriaenssens E.M."/>
            <person name="Foster-Nyarko E."/>
            <person name="Jarju S."/>
            <person name="Secka A."/>
            <person name="Antonio M."/>
            <person name="Oren A."/>
            <person name="Chaudhuri R.R."/>
            <person name="La Ragione R."/>
            <person name="Hildebrand F."/>
            <person name="Pallen M.J."/>
        </authorList>
    </citation>
    <scope>NUCLEOTIDE SEQUENCE</scope>
    <source>
        <strain evidence="2">ChiSxjej1B13-11762</strain>
    </source>
</reference>
<feature type="transmembrane region" description="Helical" evidence="1">
    <location>
        <begin position="136"/>
        <end position="154"/>
    </location>
</feature>
<feature type="transmembrane region" description="Helical" evidence="1">
    <location>
        <begin position="32"/>
        <end position="53"/>
    </location>
</feature>
<dbReference type="InterPro" id="IPR010540">
    <property type="entry name" value="CmpB_TMEM229"/>
</dbReference>